<dbReference type="OMA" id="WPQAFRW"/>
<dbReference type="EMBL" id="KZ293644">
    <property type="protein sequence ID" value="PBL03067.1"/>
    <property type="molecule type" value="Genomic_DNA"/>
</dbReference>
<dbReference type="PROSITE" id="PS01360">
    <property type="entry name" value="ZF_MYND_1"/>
    <property type="match status" value="1"/>
</dbReference>
<keyword evidence="2 4" id="KW-0863">Zinc-finger</keyword>
<dbReference type="PROSITE" id="PS50865">
    <property type="entry name" value="ZF_MYND_2"/>
    <property type="match status" value="1"/>
</dbReference>
<evidence type="ECO:0000313" key="7">
    <source>
        <dbReference type="Proteomes" id="UP000217790"/>
    </source>
</evidence>
<gene>
    <name evidence="6" type="ORF">ARMGADRAFT_1069631</name>
</gene>
<evidence type="ECO:0000259" key="5">
    <source>
        <dbReference type="PROSITE" id="PS50865"/>
    </source>
</evidence>
<organism evidence="6 7">
    <name type="scientific">Armillaria gallica</name>
    <name type="common">Bulbous honey fungus</name>
    <name type="synonym">Armillaria bulbosa</name>
    <dbReference type="NCBI Taxonomy" id="47427"/>
    <lineage>
        <taxon>Eukaryota</taxon>
        <taxon>Fungi</taxon>
        <taxon>Dikarya</taxon>
        <taxon>Basidiomycota</taxon>
        <taxon>Agaricomycotina</taxon>
        <taxon>Agaricomycetes</taxon>
        <taxon>Agaricomycetidae</taxon>
        <taxon>Agaricales</taxon>
        <taxon>Marasmiineae</taxon>
        <taxon>Physalacriaceae</taxon>
        <taxon>Armillaria</taxon>
    </lineage>
</organism>
<dbReference type="AlphaFoldDB" id="A0A2H3EWV8"/>
<dbReference type="GO" id="GO:0008270">
    <property type="term" value="F:zinc ion binding"/>
    <property type="evidence" value="ECO:0007669"/>
    <property type="project" value="UniProtKB-KW"/>
</dbReference>
<accession>A0A2H3EWV8</accession>
<evidence type="ECO:0000256" key="1">
    <source>
        <dbReference type="ARBA" id="ARBA00022723"/>
    </source>
</evidence>
<name>A0A2H3EWV8_ARMGA</name>
<evidence type="ECO:0000256" key="3">
    <source>
        <dbReference type="ARBA" id="ARBA00022833"/>
    </source>
</evidence>
<evidence type="ECO:0000313" key="6">
    <source>
        <dbReference type="EMBL" id="PBL03067.1"/>
    </source>
</evidence>
<keyword evidence="1" id="KW-0479">Metal-binding</keyword>
<dbReference type="InParanoid" id="A0A2H3EWV8"/>
<protein>
    <recommendedName>
        <fullName evidence="5">MYND-type domain-containing protein</fullName>
    </recommendedName>
</protein>
<dbReference type="Proteomes" id="UP000217790">
    <property type="component" value="Unassembled WGS sequence"/>
</dbReference>
<dbReference type="InterPro" id="IPR002893">
    <property type="entry name" value="Znf_MYND"/>
</dbReference>
<dbReference type="STRING" id="47427.A0A2H3EWV8"/>
<feature type="domain" description="MYND-type" evidence="5">
    <location>
        <begin position="8"/>
        <end position="49"/>
    </location>
</feature>
<proteinExistence type="predicted"/>
<dbReference type="Gene3D" id="6.10.140.2220">
    <property type="match status" value="1"/>
</dbReference>
<reference evidence="7" key="1">
    <citation type="journal article" date="2017" name="Nat. Ecol. Evol.">
        <title>Genome expansion and lineage-specific genetic innovations in the forest pathogenic fungi Armillaria.</title>
        <authorList>
            <person name="Sipos G."/>
            <person name="Prasanna A.N."/>
            <person name="Walter M.C."/>
            <person name="O'Connor E."/>
            <person name="Balint B."/>
            <person name="Krizsan K."/>
            <person name="Kiss B."/>
            <person name="Hess J."/>
            <person name="Varga T."/>
            <person name="Slot J."/>
            <person name="Riley R."/>
            <person name="Boka B."/>
            <person name="Rigling D."/>
            <person name="Barry K."/>
            <person name="Lee J."/>
            <person name="Mihaltcheva S."/>
            <person name="LaButti K."/>
            <person name="Lipzen A."/>
            <person name="Waldron R."/>
            <person name="Moloney N.M."/>
            <person name="Sperisen C."/>
            <person name="Kredics L."/>
            <person name="Vagvoelgyi C."/>
            <person name="Patrignani A."/>
            <person name="Fitzpatrick D."/>
            <person name="Nagy I."/>
            <person name="Doyle S."/>
            <person name="Anderson J.B."/>
            <person name="Grigoriev I.V."/>
            <person name="Gueldener U."/>
            <person name="Muensterkoetter M."/>
            <person name="Nagy L.G."/>
        </authorList>
    </citation>
    <scope>NUCLEOTIDE SEQUENCE [LARGE SCALE GENOMIC DNA]</scope>
    <source>
        <strain evidence="7">Ar21-2</strain>
    </source>
</reference>
<evidence type="ECO:0000256" key="4">
    <source>
        <dbReference type="PROSITE-ProRule" id="PRU00134"/>
    </source>
</evidence>
<evidence type="ECO:0000256" key="2">
    <source>
        <dbReference type="ARBA" id="ARBA00022771"/>
    </source>
</evidence>
<sequence>MESSNPSCTVCQKTAGEDCDIKQCSACKTRRYCSIDCQRADWPTHKRECNKGEKWYDCHRLCQDGSEHFGDLELITWKCPTDGTGWGNVFVEEEEYMKKKFTEEFGGDLKKLFDNWPQAFRWRCCGMDGSMTWGCDHHGTGIKPCTCDFCKMGEPLPDNIYFEQSAERMGFTLPRGPDPRSRNPLTGPLLGMMRDITALFDEQR</sequence>
<dbReference type="SUPFAM" id="SSF144232">
    <property type="entry name" value="HIT/MYND zinc finger-like"/>
    <property type="match status" value="1"/>
</dbReference>
<dbReference type="OrthoDB" id="432970at2759"/>
<keyword evidence="3" id="KW-0862">Zinc</keyword>
<keyword evidence="7" id="KW-1185">Reference proteome</keyword>
<dbReference type="Pfam" id="PF01753">
    <property type="entry name" value="zf-MYND"/>
    <property type="match status" value="1"/>
</dbReference>